<accession>A0A059CXG4</accession>
<reference evidence="2" key="1">
    <citation type="submission" date="2013-07" db="EMBL/GenBank/DDBJ databases">
        <title>The genome of Eucalyptus grandis.</title>
        <authorList>
            <person name="Schmutz J."/>
            <person name="Hayes R."/>
            <person name="Myburg A."/>
            <person name="Tuskan G."/>
            <person name="Grattapaglia D."/>
            <person name="Rokhsar D.S."/>
        </authorList>
    </citation>
    <scope>NUCLEOTIDE SEQUENCE</scope>
    <source>
        <tissue evidence="2">Leaf extractions</tissue>
    </source>
</reference>
<dbReference type="AlphaFoldDB" id="A0A059CXG4"/>
<evidence type="ECO:0000256" key="1">
    <source>
        <dbReference type="SAM" id="MobiDB-lite"/>
    </source>
</evidence>
<gene>
    <name evidence="2" type="ORF">EUGRSUZ_B00118</name>
</gene>
<feature type="compositionally biased region" description="Polar residues" evidence="1">
    <location>
        <begin position="71"/>
        <end position="81"/>
    </location>
</feature>
<sequence>MECKDQLINPKCRKDLTQCNSKAFSGDAINPETKKIKKRTFTKQNLRFFSLLALARARMKKTRAKGAPGSLFSTSPETCSLSDGEDGRD</sequence>
<feature type="region of interest" description="Disordered" evidence="1">
    <location>
        <begin position="63"/>
        <end position="89"/>
    </location>
</feature>
<organism evidence="2">
    <name type="scientific">Eucalyptus grandis</name>
    <name type="common">Flooded gum</name>
    <dbReference type="NCBI Taxonomy" id="71139"/>
    <lineage>
        <taxon>Eukaryota</taxon>
        <taxon>Viridiplantae</taxon>
        <taxon>Streptophyta</taxon>
        <taxon>Embryophyta</taxon>
        <taxon>Tracheophyta</taxon>
        <taxon>Spermatophyta</taxon>
        <taxon>Magnoliopsida</taxon>
        <taxon>eudicotyledons</taxon>
        <taxon>Gunneridae</taxon>
        <taxon>Pentapetalae</taxon>
        <taxon>rosids</taxon>
        <taxon>malvids</taxon>
        <taxon>Myrtales</taxon>
        <taxon>Myrtaceae</taxon>
        <taxon>Myrtoideae</taxon>
        <taxon>Eucalypteae</taxon>
        <taxon>Eucalyptus</taxon>
    </lineage>
</organism>
<dbReference type="InParanoid" id="A0A059CXG4"/>
<proteinExistence type="predicted"/>
<protein>
    <submittedName>
        <fullName evidence="2">Uncharacterized protein</fullName>
    </submittedName>
</protein>
<evidence type="ECO:0000313" key="2">
    <source>
        <dbReference type="EMBL" id="KCW83163.1"/>
    </source>
</evidence>
<dbReference type="EMBL" id="KK198754">
    <property type="protein sequence ID" value="KCW83163.1"/>
    <property type="molecule type" value="Genomic_DNA"/>
</dbReference>
<dbReference type="Gramene" id="KCW83163">
    <property type="protein sequence ID" value="KCW83163"/>
    <property type="gene ID" value="EUGRSUZ_B00118"/>
</dbReference>
<name>A0A059CXG4_EUCGR</name>